<dbReference type="EMBL" id="QKWP01000070">
    <property type="protein sequence ID" value="RIB28279.1"/>
    <property type="molecule type" value="Genomic_DNA"/>
</dbReference>
<protein>
    <submittedName>
        <fullName evidence="1">Uncharacterized protein</fullName>
    </submittedName>
</protein>
<comment type="caution">
    <text evidence="1">The sequence shown here is derived from an EMBL/GenBank/DDBJ whole genome shotgun (WGS) entry which is preliminary data.</text>
</comment>
<evidence type="ECO:0000313" key="2">
    <source>
        <dbReference type="Proteomes" id="UP000266673"/>
    </source>
</evidence>
<gene>
    <name evidence="1" type="ORF">C2G38_2158247</name>
</gene>
<reference evidence="1 2" key="1">
    <citation type="submission" date="2018-06" db="EMBL/GenBank/DDBJ databases">
        <title>Comparative genomics reveals the genomic features of Rhizophagus irregularis, R. cerebriforme, R. diaphanum and Gigaspora rosea, and their symbiotic lifestyle signature.</title>
        <authorList>
            <person name="Morin E."/>
            <person name="San Clemente H."/>
            <person name="Chen E.C.H."/>
            <person name="De La Providencia I."/>
            <person name="Hainaut M."/>
            <person name="Kuo A."/>
            <person name="Kohler A."/>
            <person name="Murat C."/>
            <person name="Tang N."/>
            <person name="Roy S."/>
            <person name="Loubradou J."/>
            <person name="Henrissat B."/>
            <person name="Grigoriev I.V."/>
            <person name="Corradi N."/>
            <person name="Roux C."/>
            <person name="Martin F.M."/>
        </authorList>
    </citation>
    <scope>NUCLEOTIDE SEQUENCE [LARGE SCALE GENOMIC DNA]</scope>
    <source>
        <strain evidence="1 2">DAOM 194757</strain>
    </source>
</reference>
<organism evidence="1 2">
    <name type="scientific">Gigaspora rosea</name>
    <dbReference type="NCBI Taxonomy" id="44941"/>
    <lineage>
        <taxon>Eukaryota</taxon>
        <taxon>Fungi</taxon>
        <taxon>Fungi incertae sedis</taxon>
        <taxon>Mucoromycota</taxon>
        <taxon>Glomeromycotina</taxon>
        <taxon>Glomeromycetes</taxon>
        <taxon>Diversisporales</taxon>
        <taxon>Gigasporaceae</taxon>
        <taxon>Gigaspora</taxon>
    </lineage>
</organism>
<accession>A0A397W4P4</accession>
<keyword evidence="2" id="KW-1185">Reference proteome</keyword>
<dbReference type="Proteomes" id="UP000266673">
    <property type="component" value="Unassembled WGS sequence"/>
</dbReference>
<name>A0A397W4P4_9GLOM</name>
<sequence length="195" mass="22071">MSKTDKVGYRCGIRCTEENNNNNNNNKRTAIKFLYNVGCGDLENFTNGFFFSRMSPGIDIREPELLKKDNFFSVGSCLAKVLGMMVWESGTDSCFARYWNSGRNGDSGTEIGAKRQTSARMAIRGPELYRKGSISLGTVNEIRGTRTGIKKQDTGNRDFEIGAGTERKALVRIFTKVLEWHQEVREPELLQKDKY</sequence>
<dbReference type="AlphaFoldDB" id="A0A397W4P4"/>
<proteinExistence type="predicted"/>
<evidence type="ECO:0000313" key="1">
    <source>
        <dbReference type="EMBL" id="RIB28279.1"/>
    </source>
</evidence>